<dbReference type="InterPro" id="IPR029044">
    <property type="entry name" value="Nucleotide-diphossugar_trans"/>
</dbReference>
<feature type="compositionally biased region" description="Gly residues" evidence="1">
    <location>
        <begin position="13"/>
        <end position="23"/>
    </location>
</feature>
<gene>
    <name evidence="4" type="ORF">CTAYLR_000144</name>
</gene>
<feature type="domain" description="GH16" evidence="3">
    <location>
        <begin position="69"/>
        <end position="301"/>
    </location>
</feature>
<proteinExistence type="predicted"/>
<feature type="transmembrane region" description="Helical" evidence="2">
    <location>
        <begin position="899"/>
        <end position="917"/>
    </location>
</feature>
<feature type="transmembrane region" description="Helical" evidence="2">
    <location>
        <begin position="405"/>
        <end position="427"/>
    </location>
</feature>
<evidence type="ECO:0000313" key="5">
    <source>
        <dbReference type="Proteomes" id="UP001230188"/>
    </source>
</evidence>
<dbReference type="Gene3D" id="2.60.120.200">
    <property type="match status" value="1"/>
</dbReference>
<dbReference type="Gene3D" id="3.90.550.10">
    <property type="entry name" value="Spore Coat Polysaccharide Biosynthesis Protein SpsA, Chain A"/>
    <property type="match status" value="1"/>
</dbReference>
<dbReference type="InterPro" id="IPR001173">
    <property type="entry name" value="Glyco_trans_2-like"/>
</dbReference>
<dbReference type="Proteomes" id="UP001230188">
    <property type="component" value="Unassembled WGS sequence"/>
</dbReference>
<feature type="transmembrane region" description="Helical" evidence="2">
    <location>
        <begin position="512"/>
        <end position="534"/>
    </location>
</feature>
<evidence type="ECO:0000259" key="3">
    <source>
        <dbReference type="PROSITE" id="PS51762"/>
    </source>
</evidence>
<keyword evidence="2" id="KW-0472">Membrane</keyword>
<dbReference type="PROSITE" id="PS51762">
    <property type="entry name" value="GH16_2"/>
    <property type="match status" value="1"/>
</dbReference>
<evidence type="ECO:0000256" key="1">
    <source>
        <dbReference type="SAM" id="MobiDB-lite"/>
    </source>
</evidence>
<feature type="transmembrane region" description="Helical" evidence="2">
    <location>
        <begin position="47"/>
        <end position="69"/>
    </location>
</feature>
<feature type="transmembrane region" description="Helical" evidence="2">
    <location>
        <begin position="857"/>
        <end position="879"/>
    </location>
</feature>
<accession>A0AAD7UJ20</accession>
<feature type="transmembrane region" description="Helical" evidence="2">
    <location>
        <begin position="829"/>
        <end position="850"/>
    </location>
</feature>
<organism evidence="4 5">
    <name type="scientific">Chrysophaeum taylorii</name>
    <dbReference type="NCBI Taxonomy" id="2483200"/>
    <lineage>
        <taxon>Eukaryota</taxon>
        <taxon>Sar</taxon>
        <taxon>Stramenopiles</taxon>
        <taxon>Ochrophyta</taxon>
        <taxon>Pelagophyceae</taxon>
        <taxon>Pelagomonadales</taxon>
        <taxon>Pelagomonadaceae</taxon>
        <taxon>Chrysophaeum</taxon>
    </lineage>
</organism>
<dbReference type="GO" id="GO:0004553">
    <property type="term" value="F:hydrolase activity, hydrolyzing O-glycosyl compounds"/>
    <property type="evidence" value="ECO:0007669"/>
    <property type="project" value="InterPro"/>
</dbReference>
<evidence type="ECO:0000313" key="4">
    <source>
        <dbReference type="EMBL" id="KAJ8605565.1"/>
    </source>
</evidence>
<dbReference type="InterPro" id="IPR000757">
    <property type="entry name" value="Beta-glucanase-like"/>
</dbReference>
<feature type="compositionally biased region" description="Basic and acidic residues" evidence="1">
    <location>
        <begin position="29"/>
        <end position="38"/>
    </location>
</feature>
<dbReference type="AlphaFoldDB" id="A0AAD7UJ20"/>
<dbReference type="GO" id="GO:0005975">
    <property type="term" value="P:carbohydrate metabolic process"/>
    <property type="evidence" value="ECO:0007669"/>
    <property type="project" value="InterPro"/>
</dbReference>
<sequence length="952" mass="108356">MNAEEAPLLVSSIGGGGGGGGGVKAPPPGDERRSDERRSSRFWRPGVASWVVVAQICAIVPILVMFAYLDWDNEKTYMRIEGSFSDNFTAFDSSRWYSPKKPTCQWTEGTEYCESLSRASFSSTFGELNLSNSQSDECGCGGSDATAGHMRSQDYYLSGKVSLEASYSDTTGRGEASNDTLGCVGAYSVLRKWEGTTHNEMTFCWFEIDTPSVHFSWWTGYYLHTIGATLPFNSTELHLYEYEWSDDGFRWTIDGELWYGRSNSTLDCGSGLAFEDEHFLYATYSFYGDHGWVYYPFFGDEAKKTGCDFSHDAEATINQPVQLLMLTRPYTASAVADPDLSSMLRMRKFEYSAFDEGSEEWEAEVDKWSDYRIACEDDVGDYEADGACAKNLRAFKISLRIYTKLFRDALVLMVLGTLAALLLRFARFAMTSTQNNVDNNNNAPEDLSTWTSIGLLGYLCRDLKGAKRHFVYWGSLLAGAMLAVAKPKPIVVAWDRLSLVSHHGDTTTRSTLVSQIVCTFVVMQVFHVVCLAVAKLPKDNRFASNKLEAFSNDPAFVSRIGYIVPCHKSEAEIGRTVRSILDSGISPENVCVVDNANQPTPPDKTREVVAMVHPDVQYVYVPQGLKTNALYVGTKHLPPTVDFVAHLDDDTIIPGADMVYDASRFDDPRVSAVSYGIEIERTGPVQNLVDFEFRLWSHWRYYRARTSTAWYCHGIIGIWRRDRFERAMAQHPFMPFGEDGWLGAIVLCDDQRIEQEMRCAVTTFAPDRLVPAIHYQKRLQGYGASTIFHQRSKRWFVNAPRRLVIRALLWLTYDAGTVAQQLLFRVELLRHVAVTLIALLYPLFVIRVLYDESWTEFLLLKAVIVLTDYLMYATINYAIWDQCNRVALDTVLLYPFYRLFLRLCIVLGHWRCVLWYMPFVEMRTCRYHAKQPKCDFRVLRRWFSNRLLLDTK</sequence>
<dbReference type="InterPro" id="IPR013320">
    <property type="entry name" value="ConA-like_dom_sf"/>
</dbReference>
<dbReference type="SUPFAM" id="SSF49899">
    <property type="entry name" value="Concanavalin A-like lectins/glucanases"/>
    <property type="match status" value="1"/>
</dbReference>
<reference evidence="4" key="1">
    <citation type="submission" date="2023-01" db="EMBL/GenBank/DDBJ databases">
        <title>Metagenome sequencing of chrysophaentin producing Chrysophaeum taylorii.</title>
        <authorList>
            <person name="Davison J."/>
            <person name="Bewley C."/>
        </authorList>
    </citation>
    <scope>NUCLEOTIDE SEQUENCE</scope>
    <source>
        <strain evidence="4">NIES-1699</strain>
    </source>
</reference>
<dbReference type="EMBL" id="JAQMWT010000314">
    <property type="protein sequence ID" value="KAJ8605565.1"/>
    <property type="molecule type" value="Genomic_DNA"/>
</dbReference>
<keyword evidence="5" id="KW-1185">Reference proteome</keyword>
<keyword evidence="2" id="KW-0812">Transmembrane</keyword>
<feature type="region of interest" description="Disordered" evidence="1">
    <location>
        <begin position="1"/>
        <end position="38"/>
    </location>
</feature>
<protein>
    <recommendedName>
        <fullName evidence="3">GH16 domain-containing protein</fullName>
    </recommendedName>
</protein>
<comment type="caution">
    <text evidence="4">The sequence shown here is derived from an EMBL/GenBank/DDBJ whole genome shotgun (WGS) entry which is preliminary data.</text>
</comment>
<dbReference type="SUPFAM" id="SSF53448">
    <property type="entry name" value="Nucleotide-diphospho-sugar transferases"/>
    <property type="match status" value="1"/>
</dbReference>
<feature type="transmembrane region" description="Helical" evidence="2">
    <location>
        <begin position="803"/>
        <end position="823"/>
    </location>
</feature>
<name>A0AAD7UJ20_9STRA</name>
<keyword evidence="2" id="KW-1133">Transmembrane helix</keyword>
<dbReference type="Pfam" id="PF00535">
    <property type="entry name" value="Glycos_transf_2"/>
    <property type="match status" value="1"/>
</dbReference>
<feature type="transmembrane region" description="Helical" evidence="2">
    <location>
        <begin position="470"/>
        <end position="492"/>
    </location>
</feature>
<evidence type="ECO:0000256" key="2">
    <source>
        <dbReference type="SAM" id="Phobius"/>
    </source>
</evidence>